<dbReference type="GeneID" id="5044106"/>
<sequence length="381" mass="45457">MKSSLSKFSKELVFENKQGTRLIFSKNIPEKNMLKKAKDPDQFLKIEIRLQLLFDQYKTEKVFNQVNYDNFLKITDEFLKSNKEKSIFYSFVNTKFQKENHPKYFYFQCSMINEFLNRFDKDITEQEIYAILNAIQNGLFYVEDQFFQKTKQEIYTQEEEQFILDVYYKLCEKLSINLNNDNQVRALCQIMKYIKRYSFSVLDQINQQLLPSKDQQINLDQKLYYTLFLVKAGINYFPSIIYQLRDEVLSNENILRLPSSLLFQLFEIFGRCNRVALCSTATYKLFITIIQTANYSQLNLTQQVLLLYYGSKTLTIQHSTLKPLIEQKLKELDSLKGTNFKIFLLTLYNTNYKSLGSLKNLQKIKIRFQEIEKLLAFQMRN</sequence>
<dbReference type="InParanoid" id="A0E6K7"/>
<reference evidence="1 2" key="1">
    <citation type="journal article" date="2006" name="Nature">
        <title>Global trends of whole-genome duplications revealed by the ciliate Paramecium tetraurelia.</title>
        <authorList>
            <consortium name="Genoscope"/>
            <person name="Aury J.-M."/>
            <person name="Jaillon O."/>
            <person name="Duret L."/>
            <person name="Noel B."/>
            <person name="Jubin C."/>
            <person name="Porcel B.M."/>
            <person name="Segurens B."/>
            <person name="Daubin V."/>
            <person name="Anthouard V."/>
            <person name="Aiach N."/>
            <person name="Arnaiz O."/>
            <person name="Billaut A."/>
            <person name="Beisson J."/>
            <person name="Blanc I."/>
            <person name="Bouhouche K."/>
            <person name="Camara F."/>
            <person name="Duharcourt S."/>
            <person name="Guigo R."/>
            <person name="Gogendeau D."/>
            <person name="Katinka M."/>
            <person name="Keller A.-M."/>
            <person name="Kissmehl R."/>
            <person name="Klotz C."/>
            <person name="Koll F."/>
            <person name="Le Moue A."/>
            <person name="Lepere C."/>
            <person name="Malinsky S."/>
            <person name="Nowacki M."/>
            <person name="Nowak J.K."/>
            <person name="Plattner H."/>
            <person name="Poulain J."/>
            <person name="Ruiz F."/>
            <person name="Serrano V."/>
            <person name="Zagulski M."/>
            <person name="Dessen P."/>
            <person name="Betermier M."/>
            <person name="Weissenbach J."/>
            <person name="Scarpelli C."/>
            <person name="Schachter V."/>
            <person name="Sperling L."/>
            <person name="Meyer E."/>
            <person name="Cohen J."/>
            <person name="Wincker P."/>
        </authorList>
    </citation>
    <scope>NUCLEOTIDE SEQUENCE [LARGE SCALE GENOMIC DNA]</scope>
    <source>
        <strain evidence="1 2">Stock d4-2</strain>
    </source>
</reference>
<keyword evidence="2" id="KW-1185">Reference proteome</keyword>
<dbReference type="EMBL" id="CT868660">
    <property type="protein sequence ID" value="CAK90924.1"/>
    <property type="molecule type" value="Genomic_DNA"/>
</dbReference>
<protein>
    <submittedName>
        <fullName evidence="1">Uncharacterized protein</fullName>
    </submittedName>
</protein>
<name>A0E6K7_PARTE</name>
<dbReference type="OMA" id="CSMINEF"/>
<dbReference type="Proteomes" id="UP000000600">
    <property type="component" value="Unassembled WGS sequence"/>
</dbReference>
<accession>A0E6K7</accession>
<dbReference type="AlphaFoldDB" id="A0E6K7"/>
<evidence type="ECO:0000313" key="1">
    <source>
        <dbReference type="EMBL" id="CAK90924.1"/>
    </source>
</evidence>
<evidence type="ECO:0000313" key="2">
    <source>
        <dbReference type="Proteomes" id="UP000000600"/>
    </source>
</evidence>
<dbReference type="KEGG" id="ptm:GSPATT00003789001"/>
<dbReference type="OrthoDB" id="10316441at2759"/>
<proteinExistence type="predicted"/>
<organism evidence="1 2">
    <name type="scientific">Paramecium tetraurelia</name>
    <dbReference type="NCBI Taxonomy" id="5888"/>
    <lineage>
        <taxon>Eukaryota</taxon>
        <taxon>Sar</taxon>
        <taxon>Alveolata</taxon>
        <taxon>Ciliophora</taxon>
        <taxon>Intramacronucleata</taxon>
        <taxon>Oligohymenophorea</taxon>
        <taxon>Peniculida</taxon>
        <taxon>Parameciidae</taxon>
        <taxon>Paramecium</taxon>
    </lineage>
</organism>
<dbReference type="HOGENOM" id="CLU_726597_0_0_1"/>
<gene>
    <name evidence="1" type="ORF">GSPATT00003789001</name>
</gene>
<dbReference type="RefSeq" id="XP_001458321.1">
    <property type="nucleotide sequence ID" value="XM_001458284.1"/>
</dbReference>